<dbReference type="SUPFAM" id="SSF56112">
    <property type="entry name" value="Protein kinase-like (PK-like)"/>
    <property type="match status" value="1"/>
</dbReference>
<feature type="transmembrane region" description="Helical" evidence="2">
    <location>
        <begin position="128"/>
        <end position="149"/>
    </location>
</feature>
<evidence type="ECO:0000256" key="1">
    <source>
        <dbReference type="SAM" id="MobiDB-lite"/>
    </source>
</evidence>
<evidence type="ECO:0000313" key="5">
    <source>
        <dbReference type="Proteomes" id="UP000794436"/>
    </source>
</evidence>
<evidence type="ECO:0000313" key="4">
    <source>
        <dbReference type="EMBL" id="TMW66837.1"/>
    </source>
</evidence>
<evidence type="ECO:0000259" key="3">
    <source>
        <dbReference type="PROSITE" id="PS50011"/>
    </source>
</evidence>
<keyword evidence="2" id="KW-0812">Transmembrane</keyword>
<dbReference type="PANTHER" id="PTHR44329">
    <property type="entry name" value="SERINE/THREONINE-PROTEIN KINASE TNNI3K-RELATED"/>
    <property type="match status" value="1"/>
</dbReference>
<dbReference type="GO" id="GO:0004674">
    <property type="term" value="F:protein serine/threonine kinase activity"/>
    <property type="evidence" value="ECO:0007669"/>
    <property type="project" value="TreeGrafter"/>
</dbReference>
<evidence type="ECO:0000256" key="2">
    <source>
        <dbReference type="SAM" id="Phobius"/>
    </source>
</evidence>
<proteinExistence type="predicted"/>
<feature type="domain" description="Protein kinase" evidence="3">
    <location>
        <begin position="213"/>
        <end position="483"/>
    </location>
</feature>
<comment type="caution">
    <text evidence="4">The sequence shown here is derived from an EMBL/GenBank/DDBJ whole genome shotgun (WGS) entry which is preliminary data.</text>
</comment>
<accession>A0A8K1CQJ9</accession>
<dbReference type="PANTHER" id="PTHR44329:SF214">
    <property type="entry name" value="PROTEIN KINASE DOMAIN-CONTAINING PROTEIN"/>
    <property type="match status" value="1"/>
</dbReference>
<dbReference type="InterPro" id="IPR051681">
    <property type="entry name" value="Ser/Thr_Kinases-Pseudokinases"/>
</dbReference>
<dbReference type="Gene3D" id="1.10.510.10">
    <property type="entry name" value="Transferase(Phosphotransferase) domain 1"/>
    <property type="match status" value="1"/>
</dbReference>
<dbReference type="InterPro" id="IPR011009">
    <property type="entry name" value="Kinase-like_dom_sf"/>
</dbReference>
<dbReference type="PROSITE" id="PS00108">
    <property type="entry name" value="PROTEIN_KINASE_ST"/>
    <property type="match status" value="1"/>
</dbReference>
<protein>
    <recommendedName>
        <fullName evidence="3">Protein kinase domain-containing protein</fullName>
    </recommendedName>
</protein>
<dbReference type="Proteomes" id="UP000794436">
    <property type="component" value="Unassembled WGS sequence"/>
</dbReference>
<feature type="region of interest" description="Disordered" evidence="1">
    <location>
        <begin position="79"/>
        <end position="100"/>
    </location>
</feature>
<keyword evidence="5" id="KW-1185">Reference proteome</keyword>
<dbReference type="OrthoDB" id="4062651at2759"/>
<organism evidence="4 5">
    <name type="scientific">Pythium oligandrum</name>
    <name type="common">Mycoparasitic fungus</name>
    <dbReference type="NCBI Taxonomy" id="41045"/>
    <lineage>
        <taxon>Eukaryota</taxon>
        <taxon>Sar</taxon>
        <taxon>Stramenopiles</taxon>
        <taxon>Oomycota</taxon>
        <taxon>Peronosporomycetes</taxon>
        <taxon>Pythiales</taxon>
        <taxon>Pythiaceae</taxon>
        <taxon>Pythium</taxon>
    </lineage>
</organism>
<name>A0A8K1CQJ9_PYTOL</name>
<dbReference type="InterPro" id="IPR000719">
    <property type="entry name" value="Prot_kinase_dom"/>
</dbReference>
<dbReference type="EMBL" id="SPLM01000006">
    <property type="protein sequence ID" value="TMW66837.1"/>
    <property type="molecule type" value="Genomic_DNA"/>
</dbReference>
<dbReference type="PROSITE" id="PS50011">
    <property type="entry name" value="PROTEIN_KINASE_DOM"/>
    <property type="match status" value="1"/>
</dbReference>
<gene>
    <name evidence="4" type="ORF">Poli38472_011953</name>
</gene>
<dbReference type="SMART" id="SM00220">
    <property type="entry name" value="S_TKc"/>
    <property type="match status" value="1"/>
</dbReference>
<sequence length="486" mass="52378">MSTTLPPNYEDMLNAMSANYSDLVTALAGKMATGSLTSEDEADLLAQIQQMSEQLGAGSGAAASDGFTDAQTALINSILNSTPSPGTSTTDPTGTGDSTADLYNEMLKNAIKAQNDQSSNSSSLSTGAIVGIVVGAIVVLGLVIGVFVWKRRSRANDKAIVAEIPTPTEGGSTNYSTLKTTGTNVTQGSAASNESDSWADPAIIAVRIPLEKITFGELISRGGYGEVFRGTYQDRGVAIKRLLPERRKDLAQIEAFFTEVKLMSTLEHERVVRFVGVAWDSLSDLCVLTELMEGGDLRTVLNRFETVERRSHGFDFVKVRIAVHVAHALTYLHSLQPVVLHRDLKSRNILLDSQLNAKVTDFGVARERIDSTMTAGVGSSLWMAPEVMLGERYNEKADVFSYGVVLSELDTHVTPYTHATEPGTGRKLPETAILQMVSLGRLRVEFSSSAYPELVELALACVAVNPADRPTAAEVLHRVHQISRSI</sequence>
<reference evidence="4" key="1">
    <citation type="submission" date="2019-03" db="EMBL/GenBank/DDBJ databases">
        <title>Long read genome sequence of the mycoparasitic Pythium oligandrum ATCC 38472 isolated from sugarbeet rhizosphere.</title>
        <authorList>
            <person name="Gaulin E."/>
        </authorList>
    </citation>
    <scope>NUCLEOTIDE SEQUENCE</scope>
    <source>
        <strain evidence="4">ATCC 38472_TT</strain>
    </source>
</reference>
<dbReference type="Pfam" id="PF00069">
    <property type="entry name" value="Pkinase"/>
    <property type="match status" value="1"/>
</dbReference>
<keyword evidence="2" id="KW-0472">Membrane</keyword>
<keyword evidence="2" id="KW-1133">Transmembrane helix</keyword>
<dbReference type="Gene3D" id="3.30.200.20">
    <property type="entry name" value="Phosphorylase Kinase, domain 1"/>
    <property type="match status" value="1"/>
</dbReference>
<dbReference type="GO" id="GO:0005524">
    <property type="term" value="F:ATP binding"/>
    <property type="evidence" value="ECO:0007669"/>
    <property type="project" value="InterPro"/>
</dbReference>
<feature type="compositionally biased region" description="Low complexity" evidence="1">
    <location>
        <begin position="81"/>
        <end position="99"/>
    </location>
</feature>
<dbReference type="InterPro" id="IPR008271">
    <property type="entry name" value="Ser/Thr_kinase_AS"/>
</dbReference>
<dbReference type="AlphaFoldDB" id="A0A8K1CQJ9"/>